<evidence type="ECO:0000313" key="7">
    <source>
        <dbReference type="EMBL" id="CAK9032538.1"/>
    </source>
</evidence>
<dbReference type="SUPFAM" id="SSF53335">
    <property type="entry name" value="S-adenosyl-L-methionine-dependent methyltransferases"/>
    <property type="match status" value="1"/>
</dbReference>
<feature type="domain" description="BTB" evidence="5">
    <location>
        <begin position="310"/>
        <end position="397"/>
    </location>
</feature>
<feature type="domain" description="Methyltransferase" evidence="6">
    <location>
        <begin position="59"/>
        <end position="159"/>
    </location>
</feature>
<keyword evidence="2" id="KW-0489">Methyltransferase</keyword>
<dbReference type="Gene3D" id="3.30.710.10">
    <property type="entry name" value="Potassium Channel Kv1.1, Chain A"/>
    <property type="match status" value="1"/>
</dbReference>
<evidence type="ECO:0000256" key="4">
    <source>
        <dbReference type="SAM" id="MobiDB-lite"/>
    </source>
</evidence>
<dbReference type="InterPro" id="IPR037019">
    <property type="entry name" value="Glyco_hydro_7_sf"/>
</dbReference>
<evidence type="ECO:0000259" key="5">
    <source>
        <dbReference type="Pfam" id="PF00651"/>
    </source>
</evidence>
<dbReference type="Pfam" id="PF13649">
    <property type="entry name" value="Methyltransf_25"/>
    <property type="match status" value="1"/>
</dbReference>
<comment type="caution">
    <text evidence="7">The sequence shown here is derived from an EMBL/GenBank/DDBJ whole genome shotgun (WGS) entry which is preliminary data.</text>
</comment>
<keyword evidence="3" id="KW-0808">Transferase</keyword>
<dbReference type="SUPFAM" id="SSF54695">
    <property type="entry name" value="POZ domain"/>
    <property type="match status" value="1"/>
</dbReference>
<evidence type="ECO:0000313" key="8">
    <source>
        <dbReference type="Proteomes" id="UP001642464"/>
    </source>
</evidence>
<feature type="region of interest" description="Disordered" evidence="4">
    <location>
        <begin position="234"/>
        <end position="258"/>
    </location>
</feature>
<name>A0ABP0L1Z1_9DINO</name>
<dbReference type="InterPro" id="IPR051419">
    <property type="entry name" value="Lys/N-term_MeTrsfase_sf"/>
</dbReference>
<dbReference type="InterPro" id="IPR011333">
    <property type="entry name" value="SKP1/BTB/POZ_sf"/>
</dbReference>
<dbReference type="InterPro" id="IPR029063">
    <property type="entry name" value="SAM-dependent_MTases_sf"/>
</dbReference>
<sequence length="859" mass="95170">MAGHEEKVDLPDFGESAYWEEHYVKAAADGEEVYDWLVGWEQLQWLLEPLLARDVERQVLHLGNGNSPLPEDMFDAGYVQQTAVDISEAAMTHMEARNRGCRPSIVWKAADCRRLDIPSDSFPLVVDKSTLDAFFCHDQHALAIMEFVKEAFRVTAVGGALISVSMHRPKSVLPWLRHKAFAWNVTTIPIEDGQPSARARPRCHAYICGPKRCEAQKSLEVHWPRLYAQVTEHPDSDLSSSSASEDSDEARTYTRTSSTGEDEVVLAAEVWVPWAEQQRAAQFGLSKAFVSLDFAEEPKFATFRLAEGSLFFDQRLLISRSEYFRNMLASNHAQDWRESRTGQIDLRKEEKATCKSMSAILRFILTDSFSFEDLETAQMVRALADQFCLFSLVAKVDLELLSRLTTENVLELLEMTLDSGNQLEDACWKMLEADGELLEKQAEELEAMIAKNPKLGRKLVLFGLGSSMARLLSAVLLLTSGRAELPSLCESEVASLVQKPRSGTDVQACQGFKCERGHPAFGARPKRKAHKASALQTLQSDSDYAFEINEDGVWNTYFLPGATIIDKRTVNYGINDKYYLMAKDTTDYSNAANFHKVALAGKTIITTVNLNGAGCGCNVNFFLVNMPASSPGQYGDYYCDANCVGGNCCAEFDINEMNTHALQVTNHNCFNPPSHSTCDGNGDPLLKFLPGEFGPGSSNTIDTDYVFNFSLQAQENINPSDSTQNYLEVYARLWQNGKTVTKSMGGIGSPLNVQWENLADGMVLVIDYWQSGDLTWLDGASCTAPESCSGNHADLSNMTLITNALETSGNCPEQEAANLCNDIDASSDDASEHWCKCACASTRFVPRCLWSGYSPAWAV</sequence>
<evidence type="ECO:0000256" key="2">
    <source>
        <dbReference type="ARBA" id="ARBA00022603"/>
    </source>
</evidence>
<dbReference type="CDD" id="cd02440">
    <property type="entry name" value="AdoMet_MTases"/>
    <property type="match status" value="1"/>
</dbReference>
<gene>
    <name evidence="7" type="ORF">SCF082_LOCUS20115</name>
</gene>
<proteinExistence type="inferred from homology"/>
<organism evidence="7 8">
    <name type="scientific">Durusdinium trenchii</name>
    <dbReference type="NCBI Taxonomy" id="1381693"/>
    <lineage>
        <taxon>Eukaryota</taxon>
        <taxon>Sar</taxon>
        <taxon>Alveolata</taxon>
        <taxon>Dinophyceae</taxon>
        <taxon>Suessiales</taxon>
        <taxon>Symbiodiniaceae</taxon>
        <taxon>Durusdinium</taxon>
    </lineage>
</organism>
<dbReference type="Gene3D" id="2.70.100.10">
    <property type="entry name" value="Glycoside hydrolase, family 7, domain"/>
    <property type="match status" value="1"/>
</dbReference>
<evidence type="ECO:0000256" key="3">
    <source>
        <dbReference type="ARBA" id="ARBA00022679"/>
    </source>
</evidence>
<dbReference type="PANTHER" id="PTHR12176:SF79">
    <property type="entry name" value="METHYLTRANSFERASE TYPE 11 DOMAIN-CONTAINING PROTEIN"/>
    <property type="match status" value="1"/>
</dbReference>
<dbReference type="EMBL" id="CAXAMM010013925">
    <property type="protein sequence ID" value="CAK9032538.1"/>
    <property type="molecule type" value="Genomic_DNA"/>
</dbReference>
<keyword evidence="8" id="KW-1185">Reference proteome</keyword>
<dbReference type="Pfam" id="PF00651">
    <property type="entry name" value="BTB"/>
    <property type="match status" value="1"/>
</dbReference>
<dbReference type="Proteomes" id="UP001642464">
    <property type="component" value="Unassembled WGS sequence"/>
</dbReference>
<evidence type="ECO:0000259" key="6">
    <source>
        <dbReference type="Pfam" id="PF13649"/>
    </source>
</evidence>
<dbReference type="PANTHER" id="PTHR12176">
    <property type="entry name" value="SAM-DEPENDENT METHYLTRANSFERASE SUPERFAMILY PROTEIN"/>
    <property type="match status" value="1"/>
</dbReference>
<evidence type="ECO:0000256" key="1">
    <source>
        <dbReference type="ARBA" id="ARBA00008361"/>
    </source>
</evidence>
<dbReference type="SUPFAM" id="SSF49899">
    <property type="entry name" value="Concanavalin A-like lectins/glucanases"/>
    <property type="match status" value="1"/>
</dbReference>
<accession>A0ABP0L1Z1</accession>
<comment type="similarity">
    <text evidence="1">Belongs to the methyltransferase superfamily.</text>
</comment>
<reference evidence="7 8" key="1">
    <citation type="submission" date="2024-02" db="EMBL/GenBank/DDBJ databases">
        <authorList>
            <person name="Chen Y."/>
            <person name="Shah S."/>
            <person name="Dougan E. K."/>
            <person name="Thang M."/>
            <person name="Chan C."/>
        </authorList>
    </citation>
    <scope>NUCLEOTIDE SEQUENCE [LARGE SCALE GENOMIC DNA]</scope>
</reference>
<protein>
    <submittedName>
        <fullName evidence="7">EEF1A lysine and N-terminal methyltransferase (Methyltransferase-like protein 13)</fullName>
    </submittedName>
</protein>
<dbReference type="Gene3D" id="3.40.50.150">
    <property type="entry name" value="Vaccinia Virus protein VP39"/>
    <property type="match status" value="1"/>
</dbReference>
<dbReference type="InterPro" id="IPR013320">
    <property type="entry name" value="ConA-like_dom_sf"/>
</dbReference>
<dbReference type="InterPro" id="IPR041698">
    <property type="entry name" value="Methyltransf_25"/>
</dbReference>
<dbReference type="InterPro" id="IPR000210">
    <property type="entry name" value="BTB/POZ_dom"/>
</dbReference>